<sequence>MKQDIPFEPVVGVSIAIVPDAESTDAPLGETGVATWQVFLLNNNEFSLETVIISSEGYGTQPDGQAVRTSTLRYHFPEIAPYSATPIELIDPAVFHLTNQYWVSYYRDGQIFDKKFVFVPDSIVPANFSRLDLLDGQAGVLHG</sequence>
<dbReference type="Proteomes" id="UP000317624">
    <property type="component" value="Unassembled WGS sequence"/>
</dbReference>
<dbReference type="OrthoDB" id="953239at2"/>
<proteinExistence type="predicted"/>
<protein>
    <submittedName>
        <fullName evidence="1">Uncharacterized protein</fullName>
    </submittedName>
</protein>
<comment type="caution">
    <text evidence="1">The sequence shown here is derived from an EMBL/GenBank/DDBJ whole genome shotgun (WGS) entry which is preliminary data.</text>
</comment>
<evidence type="ECO:0000313" key="2">
    <source>
        <dbReference type="Proteomes" id="UP000317624"/>
    </source>
</evidence>
<keyword evidence="2" id="KW-1185">Reference proteome</keyword>
<dbReference type="RefSeq" id="WP_144846165.1">
    <property type="nucleotide sequence ID" value="NZ_VMRJ01000002.1"/>
</dbReference>
<accession>A0A558BXW6</accession>
<dbReference type="EMBL" id="VMRJ01000002">
    <property type="protein sequence ID" value="TVT41358.1"/>
    <property type="molecule type" value="Genomic_DNA"/>
</dbReference>
<evidence type="ECO:0000313" key="1">
    <source>
        <dbReference type="EMBL" id="TVT41358.1"/>
    </source>
</evidence>
<gene>
    <name evidence="1" type="ORF">FNT36_07860</name>
</gene>
<dbReference type="AlphaFoldDB" id="A0A558BXW6"/>
<name>A0A558BXW6_9BACT</name>
<organism evidence="1 2">
    <name type="scientific">Hymenobacter setariae</name>
    <dbReference type="NCBI Taxonomy" id="2594794"/>
    <lineage>
        <taxon>Bacteria</taxon>
        <taxon>Pseudomonadati</taxon>
        <taxon>Bacteroidota</taxon>
        <taxon>Cytophagia</taxon>
        <taxon>Cytophagales</taxon>
        <taxon>Hymenobacteraceae</taxon>
        <taxon>Hymenobacter</taxon>
    </lineage>
</organism>
<reference evidence="1 2" key="1">
    <citation type="submission" date="2019-07" db="EMBL/GenBank/DDBJ databases">
        <title>Hymenobacter sp. straun FUR1 Genome sequencing and assembly.</title>
        <authorList>
            <person name="Chhetri G."/>
        </authorList>
    </citation>
    <scope>NUCLEOTIDE SEQUENCE [LARGE SCALE GENOMIC DNA]</scope>
    <source>
        <strain evidence="1 2">Fur1</strain>
    </source>
</reference>